<comment type="caution">
    <text evidence="1">The sequence shown here is derived from an EMBL/GenBank/DDBJ whole genome shotgun (WGS) entry which is preliminary data.</text>
</comment>
<protein>
    <recommendedName>
        <fullName evidence="3">Lipoprotein</fullName>
    </recommendedName>
</protein>
<evidence type="ECO:0000313" key="1">
    <source>
        <dbReference type="EMBL" id="TQF12927.1"/>
    </source>
</evidence>
<dbReference type="EMBL" id="VIFM01000119">
    <property type="protein sequence ID" value="TQF12927.1"/>
    <property type="molecule type" value="Genomic_DNA"/>
</dbReference>
<organism evidence="1 2">
    <name type="scientific">Myxococcus llanfairpwllgwyngyllgogerychwyrndrobwllllantysiliogogogochensis</name>
    <dbReference type="NCBI Taxonomy" id="2590453"/>
    <lineage>
        <taxon>Bacteria</taxon>
        <taxon>Pseudomonadati</taxon>
        <taxon>Myxococcota</taxon>
        <taxon>Myxococcia</taxon>
        <taxon>Myxococcales</taxon>
        <taxon>Cystobacterineae</taxon>
        <taxon>Myxococcaceae</taxon>
        <taxon>Myxococcus</taxon>
    </lineage>
</organism>
<accession>A0A540WVE3</accession>
<dbReference type="Proteomes" id="UP000315369">
    <property type="component" value="Unassembled WGS sequence"/>
</dbReference>
<evidence type="ECO:0008006" key="3">
    <source>
        <dbReference type="Google" id="ProtNLM"/>
    </source>
</evidence>
<keyword evidence="2" id="KW-1185">Reference proteome</keyword>
<dbReference type="AlphaFoldDB" id="A0A540WVE3"/>
<reference evidence="1 2" key="1">
    <citation type="submission" date="2019-06" db="EMBL/GenBank/DDBJ databases">
        <authorList>
            <person name="Livingstone P."/>
            <person name="Whitworth D."/>
        </authorList>
    </citation>
    <scope>NUCLEOTIDE SEQUENCE [LARGE SCALE GENOMIC DNA]</scope>
    <source>
        <strain evidence="1 2">AM401</strain>
    </source>
</reference>
<sequence length="303" mass="34011">MTHQRSERRLFTRAIHPIVVWACLVAVAVGGMACETEEIRELRNQARLAALHRSELADRIKYRADWERDLRAVEARLRFYCPPVDQEELLSRLTPFVAGADVKVLHESSDGVVLRLQWASRAGDIVDTMLEFAKVVPFLSLNRLSIQREAWSVDVETGPACPTLEEQAARVTRFPLPPRGMLWNETSRKLRAEILAAQRDIQRWESTTLAGGLAVVTSRMVLNDRLRAQQLGGPEHLFGQLRALNGLIEGAVVPEMTLSRIPDGRWLLEGNPAGTDTAWAERMAQAGYRLEGGPEGPQVLIRR</sequence>
<evidence type="ECO:0000313" key="2">
    <source>
        <dbReference type="Proteomes" id="UP000315369"/>
    </source>
</evidence>
<dbReference type="RefSeq" id="WP_141645357.1">
    <property type="nucleotide sequence ID" value="NZ_VIFM01000119.1"/>
</dbReference>
<dbReference type="PROSITE" id="PS51257">
    <property type="entry name" value="PROKAR_LIPOPROTEIN"/>
    <property type="match status" value="1"/>
</dbReference>
<dbReference type="OrthoDB" id="5512399at2"/>
<proteinExistence type="predicted"/>
<gene>
    <name evidence="1" type="ORF">FJV41_26575</name>
</gene>
<name>A0A540WVE3_9BACT</name>